<comment type="similarity">
    <text evidence="9">Belongs to the TrpF family.</text>
</comment>
<evidence type="ECO:0000256" key="3">
    <source>
        <dbReference type="ARBA" id="ARBA00012572"/>
    </source>
</evidence>
<evidence type="ECO:0000313" key="12">
    <source>
        <dbReference type="Proteomes" id="UP000241848"/>
    </source>
</evidence>
<keyword evidence="8 9" id="KW-0413">Isomerase</keyword>
<evidence type="ECO:0000256" key="7">
    <source>
        <dbReference type="ARBA" id="ARBA00023141"/>
    </source>
</evidence>
<comment type="pathway">
    <text evidence="2 9">Amino-acid biosynthesis; L-tryptophan biosynthesis; L-tryptophan from chorismate: step 3/5.</text>
</comment>
<dbReference type="GO" id="GO:0000162">
    <property type="term" value="P:L-tryptophan biosynthetic process"/>
    <property type="evidence" value="ECO:0007669"/>
    <property type="project" value="UniProtKB-UniRule"/>
</dbReference>
<dbReference type="SUPFAM" id="SSF51366">
    <property type="entry name" value="Ribulose-phoshate binding barrel"/>
    <property type="match status" value="1"/>
</dbReference>
<dbReference type="GO" id="GO:0004640">
    <property type="term" value="F:phosphoribosylanthranilate isomerase activity"/>
    <property type="evidence" value="ECO:0007669"/>
    <property type="project" value="UniProtKB-UniRule"/>
</dbReference>
<evidence type="ECO:0000313" key="11">
    <source>
        <dbReference type="EMBL" id="PSR20390.1"/>
    </source>
</evidence>
<organism evidence="11 12">
    <name type="scientific">Sulfobacillus acidophilus</name>
    <dbReference type="NCBI Taxonomy" id="53633"/>
    <lineage>
        <taxon>Bacteria</taxon>
        <taxon>Bacillati</taxon>
        <taxon>Bacillota</taxon>
        <taxon>Clostridia</taxon>
        <taxon>Eubacteriales</taxon>
        <taxon>Clostridiales Family XVII. Incertae Sedis</taxon>
        <taxon>Sulfobacillus</taxon>
    </lineage>
</organism>
<evidence type="ECO:0000256" key="6">
    <source>
        <dbReference type="ARBA" id="ARBA00022822"/>
    </source>
</evidence>
<dbReference type="EC" id="5.3.1.24" evidence="3 9"/>
<dbReference type="PANTHER" id="PTHR42894">
    <property type="entry name" value="N-(5'-PHOSPHORIBOSYL)ANTHRANILATE ISOMERASE"/>
    <property type="match status" value="1"/>
</dbReference>
<dbReference type="EMBL" id="PXYV01000065">
    <property type="protein sequence ID" value="PSR20390.1"/>
    <property type="molecule type" value="Genomic_DNA"/>
</dbReference>
<comment type="caution">
    <text evidence="11">The sequence shown here is derived from an EMBL/GenBank/DDBJ whole genome shotgun (WGS) entry which is preliminary data.</text>
</comment>
<evidence type="ECO:0000256" key="9">
    <source>
        <dbReference type="HAMAP-Rule" id="MF_00135"/>
    </source>
</evidence>
<accession>A0A2T2WDU1</accession>
<keyword evidence="7 9" id="KW-0057">Aromatic amino acid biosynthesis</keyword>
<evidence type="ECO:0000256" key="1">
    <source>
        <dbReference type="ARBA" id="ARBA00001164"/>
    </source>
</evidence>
<sequence>MATTIKICGIRDEGLARVAHNLGADFLGLVLTASRRQITLEQAKAIIDAVPEGQFVAVGRDVDEPLFEEMLALNVKAVQLHGRVPTRWIARAHGVGKWAIATMLEVQADIVLLDGVVPGSGVARTWEKPEFTRPIWIAGGLSVDNVRAVVRRLRPDGVDVSSGVEKEGRKDPELIRRFIQEVQYGDNASA</sequence>
<dbReference type="AlphaFoldDB" id="A0A2T2WDU1"/>
<dbReference type="Gene3D" id="3.20.20.70">
    <property type="entry name" value="Aldolase class I"/>
    <property type="match status" value="1"/>
</dbReference>
<evidence type="ECO:0000256" key="4">
    <source>
        <dbReference type="ARBA" id="ARBA00022272"/>
    </source>
</evidence>
<evidence type="ECO:0000256" key="2">
    <source>
        <dbReference type="ARBA" id="ARBA00004664"/>
    </source>
</evidence>
<evidence type="ECO:0000256" key="5">
    <source>
        <dbReference type="ARBA" id="ARBA00022605"/>
    </source>
</evidence>
<gene>
    <name evidence="9" type="primary">trpF</name>
    <name evidence="11" type="ORF">C7B45_15190</name>
</gene>
<dbReference type="InterPro" id="IPR011060">
    <property type="entry name" value="RibuloseP-bd_barrel"/>
</dbReference>
<dbReference type="Proteomes" id="UP000241848">
    <property type="component" value="Unassembled WGS sequence"/>
</dbReference>
<feature type="domain" description="N-(5'phosphoribosyl) anthranilate isomerase (PRAI)" evidence="10">
    <location>
        <begin position="6"/>
        <end position="180"/>
    </location>
</feature>
<dbReference type="InterPro" id="IPR001240">
    <property type="entry name" value="PRAI_dom"/>
</dbReference>
<evidence type="ECO:0000259" key="10">
    <source>
        <dbReference type="Pfam" id="PF00697"/>
    </source>
</evidence>
<name>A0A2T2WDU1_9FIRM</name>
<dbReference type="InterPro" id="IPR044643">
    <property type="entry name" value="TrpF_fam"/>
</dbReference>
<evidence type="ECO:0000256" key="8">
    <source>
        <dbReference type="ARBA" id="ARBA00023235"/>
    </source>
</evidence>
<dbReference type="CDD" id="cd00405">
    <property type="entry name" value="PRAI"/>
    <property type="match status" value="1"/>
</dbReference>
<keyword evidence="5 9" id="KW-0028">Amino-acid biosynthesis</keyword>
<dbReference type="InterPro" id="IPR013785">
    <property type="entry name" value="Aldolase_TIM"/>
</dbReference>
<dbReference type="HAMAP" id="MF_00135">
    <property type="entry name" value="PRAI"/>
    <property type="match status" value="1"/>
</dbReference>
<comment type="catalytic activity">
    <reaction evidence="1 9">
        <text>N-(5-phospho-beta-D-ribosyl)anthranilate = 1-(2-carboxyphenylamino)-1-deoxy-D-ribulose 5-phosphate</text>
        <dbReference type="Rhea" id="RHEA:21540"/>
        <dbReference type="ChEBI" id="CHEBI:18277"/>
        <dbReference type="ChEBI" id="CHEBI:58613"/>
        <dbReference type="EC" id="5.3.1.24"/>
    </reaction>
</comment>
<dbReference type="UniPathway" id="UPA00035">
    <property type="reaction ID" value="UER00042"/>
</dbReference>
<protein>
    <recommendedName>
        <fullName evidence="4 9">N-(5'-phosphoribosyl)anthranilate isomerase</fullName>
        <shortName evidence="9">PRAI</shortName>
        <ecNumber evidence="3 9">5.3.1.24</ecNumber>
    </recommendedName>
</protein>
<dbReference type="PANTHER" id="PTHR42894:SF1">
    <property type="entry name" value="N-(5'-PHOSPHORIBOSYL)ANTHRANILATE ISOMERASE"/>
    <property type="match status" value="1"/>
</dbReference>
<keyword evidence="6 9" id="KW-0822">Tryptophan biosynthesis</keyword>
<dbReference type="Pfam" id="PF00697">
    <property type="entry name" value="PRAI"/>
    <property type="match status" value="1"/>
</dbReference>
<proteinExistence type="inferred from homology"/>
<reference evidence="11 12" key="1">
    <citation type="journal article" date="2014" name="BMC Genomics">
        <title>Comparison of environmental and isolate Sulfobacillus genomes reveals diverse carbon, sulfur, nitrogen, and hydrogen metabolisms.</title>
        <authorList>
            <person name="Justice N.B."/>
            <person name="Norman A."/>
            <person name="Brown C.T."/>
            <person name="Singh A."/>
            <person name="Thomas B.C."/>
            <person name="Banfield J.F."/>
        </authorList>
    </citation>
    <scope>NUCLEOTIDE SEQUENCE [LARGE SCALE GENOMIC DNA]</scope>
    <source>
        <strain evidence="11">AMDSBA3</strain>
    </source>
</reference>